<name>A0A0V0V8Q4_9BILA</name>
<dbReference type="AlphaFoldDB" id="A0A0V0V8Q4"/>
<evidence type="ECO:0000313" key="1">
    <source>
        <dbReference type="EMBL" id="KRX59347.1"/>
    </source>
</evidence>
<dbReference type="EMBL" id="JYDQ01006180">
    <property type="protein sequence ID" value="KRX59347.1"/>
    <property type="molecule type" value="Genomic_DNA"/>
</dbReference>
<sequence>MPQGFGVKMDMPQLVTMFNVNMRIIFTFDRVSIM</sequence>
<comment type="caution">
    <text evidence="1">The sequence shown here is derived from an EMBL/GenBank/DDBJ whole genome shotgun (WGS) entry which is preliminary data.</text>
</comment>
<reference evidence="1 2" key="1">
    <citation type="submission" date="2015-01" db="EMBL/GenBank/DDBJ databases">
        <title>Evolution of Trichinella species and genotypes.</title>
        <authorList>
            <person name="Korhonen P.K."/>
            <person name="Edoardo P."/>
            <person name="Giuseppe L.R."/>
            <person name="Gasser R.B."/>
        </authorList>
    </citation>
    <scope>NUCLEOTIDE SEQUENCE [LARGE SCALE GENOMIC DNA]</scope>
    <source>
        <strain evidence="1">ISS2496</strain>
    </source>
</reference>
<proteinExistence type="predicted"/>
<accession>A0A0V0V8Q4</accession>
<organism evidence="1 2">
    <name type="scientific">Trichinella patagoniensis</name>
    <dbReference type="NCBI Taxonomy" id="990121"/>
    <lineage>
        <taxon>Eukaryota</taxon>
        <taxon>Metazoa</taxon>
        <taxon>Ecdysozoa</taxon>
        <taxon>Nematoda</taxon>
        <taxon>Enoplea</taxon>
        <taxon>Dorylaimia</taxon>
        <taxon>Trichinellida</taxon>
        <taxon>Trichinellidae</taxon>
        <taxon>Trichinella</taxon>
    </lineage>
</organism>
<keyword evidence="2" id="KW-1185">Reference proteome</keyword>
<evidence type="ECO:0000313" key="2">
    <source>
        <dbReference type="Proteomes" id="UP000054783"/>
    </source>
</evidence>
<gene>
    <name evidence="1" type="ORF">T12_12218</name>
</gene>
<protein>
    <submittedName>
        <fullName evidence="1">Uncharacterized protein</fullName>
    </submittedName>
</protein>
<dbReference type="Proteomes" id="UP000054783">
    <property type="component" value="Unassembled WGS sequence"/>
</dbReference>